<keyword evidence="11" id="KW-1185">Reference proteome</keyword>
<evidence type="ECO:0000256" key="8">
    <source>
        <dbReference type="PIRSR" id="PIRSR019543-2"/>
    </source>
</evidence>
<dbReference type="GO" id="GO:0005506">
    <property type="term" value="F:iron ion binding"/>
    <property type="evidence" value="ECO:0007669"/>
    <property type="project" value="InterPro"/>
</dbReference>
<dbReference type="AlphaFoldDB" id="A0A7W7LU88"/>
<evidence type="ECO:0000256" key="1">
    <source>
        <dbReference type="ARBA" id="ARBA00001954"/>
    </source>
</evidence>
<comment type="caution">
    <text evidence="10">The sequence shown here is derived from an EMBL/GenBank/DDBJ whole genome shotgun (WGS) entry which is preliminary data.</text>
</comment>
<feature type="domain" description="TauD/TfdA-like" evidence="9">
    <location>
        <begin position="126"/>
        <end position="309"/>
    </location>
</feature>
<reference evidence="10 11" key="1">
    <citation type="submission" date="2020-08" db="EMBL/GenBank/DDBJ databases">
        <title>Genomic Encyclopedia of Type Strains, Phase III (KMG-III): the genomes of soil and plant-associated and newly described type strains.</title>
        <authorList>
            <person name="Whitman W."/>
        </authorList>
    </citation>
    <scope>NUCLEOTIDE SEQUENCE [LARGE SCALE GENOMIC DNA]</scope>
    <source>
        <strain evidence="10 11">CECT 3266</strain>
    </source>
</reference>
<name>A0A7W7LU88_9ACTN</name>
<evidence type="ECO:0000313" key="10">
    <source>
        <dbReference type="EMBL" id="MBB4895846.1"/>
    </source>
</evidence>
<dbReference type="PIRSF" id="PIRSF019543">
    <property type="entry name" value="Clavaminate_syn"/>
    <property type="match status" value="1"/>
</dbReference>
<dbReference type="InterPro" id="IPR003819">
    <property type="entry name" value="TauD/TfdA-like"/>
</dbReference>
<dbReference type="EMBL" id="JACHJH010000010">
    <property type="protein sequence ID" value="MBB4895846.1"/>
    <property type="molecule type" value="Genomic_DNA"/>
</dbReference>
<evidence type="ECO:0000256" key="6">
    <source>
        <dbReference type="ARBA" id="ARBA00023194"/>
    </source>
</evidence>
<dbReference type="InterPro" id="IPR014503">
    <property type="entry name" value="Clavaminate_syn-like"/>
</dbReference>
<evidence type="ECO:0000256" key="2">
    <source>
        <dbReference type="ARBA" id="ARBA00008425"/>
    </source>
</evidence>
<feature type="binding site" evidence="7">
    <location>
        <position position="195"/>
    </location>
    <ligand>
        <name>2-oxoglutarate</name>
        <dbReference type="ChEBI" id="CHEBI:16810"/>
    </ligand>
</feature>
<protein>
    <submittedName>
        <fullName evidence="10">L-asparagine oxygenase</fullName>
        <ecNumber evidence="10">1.14.11.39</ecNumber>
    </submittedName>
</protein>
<feature type="binding site" evidence="8">
    <location>
        <position position="290"/>
    </location>
    <ligand>
        <name>Fe cation</name>
        <dbReference type="ChEBI" id="CHEBI:24875"/>
    </ligand>
</feature>
<keyword evidence="6" id="KW-0045">Antibiotic biosynthesis</keyword>
<sequence length="330" mass="35942">MESVSETPRPETRGEFDLTLSDREHHEFRLLAEELAASAPTVIDDPKWVATARELSAGLPLRIRQTVHAYRHDPGESGTLVLRNLPVDESTLPPTPTVPESVEREATVPAAIAALITSQIGEMAAYRDEKSGALVQNVVPVPGREGSQSNAGSTPLELHVENAFHPHRPDFVGLLCLRSDHTNAAGTPVSSIRHTLRRLAPGVRDVLFQERFTTTPPPSFHAGDAAAAHAVLTGDADDPNVKVDFHATTAVDPEAARALDRLREAFIEAATTLVLRSGEMAFVDNRIAIHGRTAFTPRYDGRDRWLHRTFALLDNRRTRGSRPGNGSVLA</sequence>
<dbReference type="InterPro" id="IPR050411">
    <property type="entry name" value="AlphaKG_dependent_hydroxylases"/>
</dbReference>
<dbReference type="PANTHER" id="PTHR10696:SF56">
    <property type="entry name" value="TAUD_TFDA-LIKE DOMAIN-CONTAINING PROTEIN"/>
    <property type="match status" value="1"/>
</dbReference>
<gene>
    <name evidence="10" type="ORF">FHS39_004927</name>
</gene>
<proteinExistence type="inferred from homology"/>
<feature type="binding site" evidence="8">
    <location>
        <position position="159"/>
    </location>
    <ligand>
        <name>Fe cation</name>
        <dbReference type="ChEBI" id="CHEBI:24875"/>
    </ligand>
</feature>
<keyword evidence="4 10" id="KW-0560">Oxidoreductase</keyword>
<feature type="binding site" evidence="7">
    <location>
        <position position="304"/>
    </location>
    <ligand>
        <name>2-oxoglutarate</name>
        <dbReference type="ChEBI" id="CHEBI:16810"/>
    </ligand>
</feature>
<dbReference type="EC" id="1.14.11.39" evidence="10"/>
<dbReference type="GO" id="GO:0016491">
    <property type="term" value="F:oxidoreductase activity"/>
    <property type="evidence" value="ECO:0007669"/>
    <property type="project" value="UniProtKB-KW"/>
</dbReference>
<evidence type="ECO:0000256" key="4">
    <source>
        <dbReference type="ARBA" id="ARBA00023002"/>
    </source>
</evidence>
<dbReference type="Pfam" id="PF02668">
    <property type="entry name" value="TauD"/>
    <property type="match status" value="1"/>
</dbReference>
<dbReference type="Proteomes" id="UP000556084">
    <property type="component" value="Unassembled WGS sequence"/>
</dbReference>
<evidence type="ECO:0000256" key="3">
    <source>
        <dbReference type="ARBA" id="ARBA00022723"/>
    </source>
</evidence>
<keyword evidence="5 8" id="KW-0408">Iron</keyword>
<evidence type="ECO:0000256" key="5">
    <source>
        <dbReference type="ARBA" id="ARBA00023004"/>
    </source>
</evidence>
<evidence type="ECO:0000256" key="7">
    <source>
        <dbReference type="PIRSR" id="PIRSR019543-1"/>
    </source>
</evidence>
<evidence type="ECO:0000259" key="9">
    <source>
        <dbReference type="Pfam" id="PF02668"/>
    </source>
</evidence>
<evidence type="ECO:0000313" key="11">
    <source>
        <dbReference type="Proteomes" id="UP000556084"/>
    </source>
</evidence>
<organism evidence="10 11">
    <name type="scientific">Streptomyces olivoverticillatus</name>
    <dbReference type="NCBI Taxonomy" id="66427"/>
    <lineage>
        <taxon>Bacteria</taxon>
        <taxon>Bacillati</taxon>
        <taxon>Actinomycetota</taxon>
        <taxon>Actinomycetes</taxon>
        <taxon>Kitasatosporales</taxon>
        <taxon>Streptomycetaceae</taxon>
        <taxon>Streptomyces</taxon>
    </lineage>
</organism>
<keyword evidence="3 8" id="KW-0479">Metal-binding</keyword>
<dbReference type="GO" id="GO:0017000">
    <property type="term" value="P:antibiotic biosynthetic process"/>
    <property type="evidence" value="ECO:0007669"/>
    <property type="project" value="UniProtKB-KW"/>
</dbReference>
<feature type="binding site" evidence="7">
    <location>
        <position position="308"/>
    </location>
    <ligand>
        <name>2-oxoglutarate</name>
        <dbReference type="ChEBI" id="CHEBI:16810"/>
    </ligand>
</feature>
<dbReference type="InterPro" id="IPR042098">
    <property type="entry name" value="TauD-like_sf"/>
</dbReference>
<dbReference type="PANTHER" id="PTHR10696">
    <property type="entry name" value="GAMMA-BUTYROBETAINE HYDROXYLASE-RELATED"/>
    <property type="match status" value="1"/>
</dbReference>
<comment type="similarity">
    <text evidence="2">Belongs to the clavaminate synthase family.</text>
</comment>
<dbReference type="Gene3D" id="3.60.130.10">
    <property type="entry name" value="Clavaminate synthase-like"/>
    <property type="match status" value="1"/>
</dbReference>
<dbReference type="RefSeq" id="WP_343069723.1">
    <property type="nucleotide sequence ID" value="NZ_JACHJH010000010.1"/>
</dbReference>
<dbReference type="SUPFAM" id="SSF51197">
    <property type="entry name" value="Clavaminate synthase-like"/>
    <property type="match status" value="1"/>
</dbReference>
<accession>A0A7W7LU88</accession>
<feature type="binding site" evidence="8">
    <location>
        <position position="161"/>
    </location>
    <ligand>
        <name>Fe cation</name>
        <dbReference type="ChEBI" id="CHEBI:24875"/>
    </ligand>
</feature>
<comment type="cofactor">
    <cofactor evidence="1">
        <name>Fe(2+)</name>
        <dbReference type="ChEBI" id="CHEBI:29033"/>
    </cofactor>
</comment>